<sequence length="52" mass="6346">MISELRIKKSIEYISNVSNKLVEIRFAYIYNDFISYKDFLRHKSYSIIDFMC</sequence>
<dbReference type="OrthoDB" id="382473at2157"/>
<dbReference type="AlphaFoldDB" id="A0A1V6N1B7"/>
<evidence type="ECO:0000313" key="1">
    <source>
        <dbReference type="EMBL" id="OQD58407.1"/>
    </source>
</evidence>
<evidence type="ECO:0000313" key="2">
    <source>
        <dbReference type="Proteomes" id="UP000191661"/>
    </source>
</evidence>
<keyword evidence="2" id="KW-1185">Reference proteome</keyword>
<dbReference type="Proteomes" id="UP000191661">
    <property type="component" value="Unassembled WGS sequence"/>
</dbReference>
<gene>
    <name evidence="1" type="ORF">MBBAR_16c00100</name>
</gene>
<accession>A0A1V6N1B7</accession>
<proteinExistence type="predicted"/>
<name>A0A1V6N1B7_METAZ</name>
<protein>
    <submittedName>
        <fullName evidence="1">Uncharacterized protein</fullName>
    </submittedName>
</protein>
<organism evidence="1 2">
    <name type="scientific">Methanobrevibacter arboriphilus JCM 13429 = DSM 1125</name>
    <dbReference type="NCBI Taxonomy" id="1300164"/>
    <lineage>
        <taxon>Archaea</taxon>
        <taxon>Methanobacteriati</taxon>
        <taxon>Methanobacteriota</taxon>
        <taxon>Methanomada group</taxon>
        <taxon>Methanobacteria</taxon>
        <taxon>Methanobacteriales</taxon>
        <taxon>Methanobacteriaceae</taxon>
        <taxon>Methanobrevibacter</taxon>
    </lineage>
</organism>
<dbReference type="RefSeq" id="WP_158082559.1">
    <property type="nucleotide sequence ID" value="NZ_JXMW01000016.1"/>
</dbReference>
<dbReference type="EMBL" id="JXMW01000016">
    <property type="protein sequence ID" value="OQD58407.1"/>
    <property type="molecule type" value="Genomic_DNA"/>
</dbReference>
<reference evidence="1 2" key="1">
    <citation type="submission" date="2014-12" db="EMBL/GenBank/DDBJ databases">
        <title>Genome sequence of Methanobrevibacter arboriphilicus DH1, DSM1125.</title>
        <authorList>
            <person name="Poehlein A."/>
            <person name="Thauer R.K."/>
            <person name="Seedorf H."/>
            <person name="Daniel R."/>
        </authorList>
    </citation>
    <scope>NUCLEOTIDE SEQUENCE [LARGE SCALE GENOMIC DNA]</scope>
    <source>
        <strain evidence="1 2">DH1</strain>
    </source>
</reference>
<comment type="caution">
    <text evidence="1">The sequence shown here is derived from an EMBL/GenBank/DDBJ whole genome shotgun (WGS) entry which is preliminary data.</text>
</comment>